<feature type="compositionally biased region" description="Low complexity" evidence="1">
    <location>
        <begin position="22"/>
        <end position="43"/>
    </location>
</feature>
<dbReference type="AlphaFoldDB" id="A0A1D8NMX8"/>
<sequence length="253" mass="28210">MYILYAILLSYSYPPPHLPTSTLPTSTLPTSTLPTSTPTHSHTFSQPHLPSTPHHGQVKNASETHHPTLPFFGNSLSLFWLLFLVHLTCTTEIEGRDERCSQSQSQSQSQFFYLSRTCSVLTSIVPWSKRSSHLTQTYNSFVHRNQEPSRNSAGNPNELSLASSGSILVLFRAAHRQTARTAAYDRNRLELPSSSKPHTKIQEKLYLQFMWQISTNCPKTSMLFSHQIHLTALLGVCGLLGSAVNKVSFLGGD</sequence>
<protein>
    <submittedName>
        <fullName evidence="2">Uncharacterized protein</fullName>
    </submittedName>
</protein>
<reference evidence="2 3" key="1">
    <citation type="journal article" date="2016" name="PLoS ONE">
        <title>Sequence Assembly of Yarrowia lipolytica Strain W29/CLIB89 Shows Transposable Element Diversity.</title>
        <authorList>
            <person name="Magnan C."/>
            <person name="Yu J."/>
            <person name="Chang I."/>
            <person name="Jahn E."/>
            <person name="Kanomata Y."/>
            <person name="Wu J."/>
            <person name="Zeller M."/>
            <person name="Oakes M."/>
            <person name="Baldi P."/>
            <person name="Sandmeyer S."/>
        </authorList>
    </citation>
    <scope>NUCLEOTIDE SEQUENCE [LARGE SCALE GENOMIC DNA]</scope>
    <source>
        <strain evidence="3">CLIB89(W29)</strain>
    </source>
</reference>
<dbReference type="GeneID" id="94583918"/>
<feature type="region of interest" description="Disordered" evidence="1">
    <location>
        <begin position="22"/>
        <end position="62"/>
    </location>
</feature>
<name>A0A1D8NMX8_YARLL</name>
<proteinExistence type="predicted"/>
<accession>A0A1D8NMX8</accession>
<evidence type="ECO:0000313" key="3">
    <source>
        <dbReference type="Proteomes" id="UP000182444"/>
    </source>
</evidence>
<gene>
    <name evidence="2" type="ORF">YALI1_F15357g</name>
</gene>
<evidence type="ECO:0000313" key="2">
    <source>
        <dbReference type="EMBL" id="AOW07004.1"/>
    </source>
</evidence>
<dbReference type="VEuPathDB" id="FungiDB:YALI1_F15357g"/>
<dbReference type="Proteomes" id="UP000182444">
    <property type="component" value="Chromosome 1F"/>
</dbReference>
<evidence type="ECO:0000256" key="1">
    <source>
        <dbReference type="SAM" id="MobiDB-lite"/>
    </source>
</evidence>
<organism evidence="2 3">
    <name type="scientific">Yarrowia lipolytica</name>
    <name type="common">Candida lipolytica</name>
    <dbReference type="NCBI Taxonomy" id="4952"/>
    <lineage>
        <taxon>Eukaryota</taxon>
        <taxon>Fungi</taxon>
        <taxon>Dikarya</taxon>
        <taxon>Ascomycota</taxon>
        <taxon>Saccharomycotina</taxon>
        <taxon>Dipodascomycetes</taxon>
        <taxon>Dipodascales</taxon>
        <taxon>Dipodascales incertae sedis</taxon>
        <taxon>Yarrowia</taxon>
    </lineage>
</organism>
<dbReference type="EMBL" id="CP017558">
    <property type="protein sequence ID" value="AOW07004.1"/>
    <property type="molecule type" value="Genomic_DNA"/>
</dbReference>
<dbReference type="RefSeq" id="XP_068139433.1">
    <property type="nucleotide sequence ID" value="XM_068283332.1"/>
</dbReference>